<dbReference type="InParanoid" id="L0HD71"/>
<dbReference type="Gene3D" id="3.30.2380.10">
    <property type="entry name" value="CGI121/TPRKB"/>
    <property type="match status" value="1"/>
</dbReference>
<evidence type="ECO:0000256" key="1">
    <source>
        <dbReference type="ARBA" id="ARBA00005546"/>
    </source>
</evidence>
<comment type="similarity">
    <text evidence="1">Belongs to the CGI121/TPRKB family.</text>
</comment>
<sequence length="175" mass="19182">MNGDTRTCEIRAATCWIADVPSFLSRLREIAKQFSTHLICFNADILAGKRHAEAALRYAVRSCRKGAAISNTLEMEALLYAAGSRQCNVAASFGIHDGENHLWVCCYPLSSGIWDALSADVSFTDGTGQDTIDGEKRDGLMKIFGITSEELGTLDNPEKIVDLVLERVALLEVQR</sequence>
<protein>
    <recommendedName>
        <fullName evidence="4">Kinase binding protein CGI-121</fullName>
    </recommendedName>
</protein>
<dbReference type="SUPFAM" id="SSF143870">
    <property type="entry name" value="PF0523-like"/>
    <property type="match status" value="1"/>
</dbReference>
<evidence type="ECO:0008006" key="4">
    <source>
        <dbReference type="Google" id="ProtNLM"/>
    </source>
</evidence>
<dbReference type="NCBIfam" id="NF011465">
    <property type="entry name" value="PRK14886.1-1"/>
    <property type="match status" value="1"/>
</dbReference>
<dbReference type="OrthoDB" id="69587at2157"/>
<dbReference type="AlphaFoldDB" id="L0HD71"/>
<dbReference type="HOGENOM" id="CLU_103619_1_0_2"/>
<dbReference type="InterPro" id="IPR036504">
    <property type="entry name" value="CGI121/TPRKB_sf"/>
</dbReference>
<dbReference type="eggNOG" id="arCOG02197">
    <property type="taxonomic scope" value="Archaea"/>
</dbReference>
<dbReference type="Proteomes" id="UP000010824">
    <property type="component" value="Chromosome"/>
</dbReference>
<keyword evidence="3" id="KW-1185">Reference proteome</keyword>
<gene>
    <name evidence="2" type="ordered locus">Metfor_0181</name>
</gene>
<dbReference type="InterPro" id="IPR013926">
    <property type="entry name" value="CGI121/TPRKB"/>
</dbReference>
<name>L0HD71_METFS</name>
<proteinExistence type="inferred from homology"/>
<dbReference type="Pfam" id="PF08617">
    <property type="entry name" value="CGI-121"/>
    <property type="match status" value="1"/>
</dbReference>
<reference evidence="3" key="1">
    <citation type="submission" date="2011-12" db="EMBL/GenBank/DDBJ databases">
        <title>Complete sequence of Methanoregula formicicum SMSP.</title>
        <authorList>
            <person name="Lucas S."/>
            <person name="Han J."/>
            <person name="Lapidus A."/>
            <person name="Cheng J.-F."/>
            <person name="Goodwin L."/>
            <person name="Pitluck S."/>
            <person name="Peters L."/>
            <person name="Ovchinnikova G."/>
            <person name="Teshima H."/>
            <person name="Detter J.C."/>
            <person name="Han C."/>
            <person name="Tapia R."/>
            <person name="Land M."/>
            <person name="Hauser L."/>
            <person name="Kyrpides N."/>
            <person name="Ivanova N."/>
            <person name="Pagani I."/>
            <person name="Imachi H."/>
            <person name="Tamaki H."/>
            <person name="Sekiguchi Y."/>
            <person name="Kamagata Y."/>
            <person name="Cadillo-Quiroz H."/>
            <person name="Zinder S."/>
            <person name="Liu W.-T."/>
            <person name="Woyke T."/>
        </authorList>
    </citation>
    <scope>NUCLEOTIDE SEQUENCE [LARGE SCALE GENOMIC DNA]</scope>
    <source>
        <strain evidence="3">DSM 22288 / NBRC 105244 / SMSP</strain>
    </source>
</reference>
<dbReference type="KEGG" id="mfo:Metfor_0181"/>
<dbReference type="STRING" id="593750.Metfor_0181"/>
<dbReference type="GeneID" id="14308854"/>
<dbReference type="RefSeq" id="WP_015284227.1">
    <property type="nucleotide sequence ID" value="NC_019943.1"/>
</dbReference>
<dbReference type="EMBL" id="CP003167">
    <property type="protein sequence ID" value="AGB01263.1"/>
    <property type="molecule type" value="Genomic_DNA"/>
</dbReference>
<evidence type="ECO:0000313" key="2">
    <source>
        <dbReference type="EMBL" id="AGB01263.1"/>
    </source>
</evidence>
<evidence type="ECO:0000313" key="3">
    <source>
        <dbReference type="Proteomes" id="UP000010824"/>
    </source>
</evidence>
<accession>L0HD71</accession>
<organism evidence="2 3">
    <name type="scientific">Methanoregula formicica (strain DSM 22288 / NBRC 105244 / SMSP)</name>
    <dbReference type="NCBI Taxonomy" id="593750"/>
    <lineage>
        <taxon>Archaea</taxon>
        <taxon>Methanobacteriati</taxon>
        <taxon>Methanobacteriota</taxon>
        <taxon>Stenosarchaea group</taxon>
        <taxon>Methanomicrobia</taxon>
        <taxon>Methanomicrobiales</taxon>
        <taxon>Methanoregulaceae</taxon>
        <taxon>Methanoregula</taxon>
    </lineage>
</organism>
<reference evidence="2 3" key="2">
    <citation type="journal article" date="2014" name="Genome Announc.">
        <title>Complete Genome Sequence of Methanoregula formicica SMSPT, a Mesophilic Hydrogenotrophic Methanogen Isolated from a Methanogenic Upflow Anaerobic Sludge Blanket Reactor.</title>
        <authorList>
            <person name="Yamamoto K."/>
            <person name="Tamaki H."/>
            <person name="Cadillo-Quiroz H."/>
            <person name="Imachi H."/>
            <person name="Kyrpides N."/>
            <person name="Woyke T."/>
            <person name="Goodwin L."/>
            <person name="Zinder S.H."/>
            <person name="Kamagata Y."/>
            <person name="Liu W.T."/>
        </authorList>
    </citation>
    <scope>NUCLEOTIDE SEQUENCE [LARGE SCALE GENOMIC DNA]</scope>
    <source>
        <strain evidence="3">DSM 22288 / NBRC 105244 / SMSP</strain>
    </source>
</reference>